<protein>
    <recommendedName>
        <fullName evidence="6">Cell division inhibitor SulA</fullName>
    </recommendedName>
</protein>
<dbReference type="GeneID" id="97764272"/>
<dbReference type="GO" id="GO:0009432">
    <property type="term" value="P:SOS response"/>
    <property type="evidence" value="ECO:0007669"/>
    <property type="project" value="UniProtKB-UniRule"/>
</dbReference>
<dbReference type="Gene3D" id="3.40.50.300">
    <property type="entry name" value="P-loop containing nucleotide triphosphate hydrolases"/>
    <property type="match status" value="1"/>
</dbReference>
<dbReference type="SUPFAM" id="SSF52540">
    <property type="entry name" value="P-loop containing nucleoside triphosphate hydrolases"/>
    <property type="match status" value="1"/>
</dbReference>
<comment type="PTM">
    <text evidence="6">Is rapidly cleaved and degraded by the Lon protease once DNA damage is repaired.</text>
</comment>
<name>A0A1H4A1B4_9GAMM</name>
<feature type="region of interest" description="FtsZ binding" evidence="6">
    <location>
        <begin position="104"/>
        <end position="110"/>
    </location>
</feature>
<dbReference type="PIRSF" id="PIRSF003093">
    <property type="entry name" value="SulA"/>
    <property type="match status" value="1"/>
</dbReference>
<keyword evidence="3 6" id="KW-0717">Septation</keyword>
<dbReference type="Proteomes" id="UP000187280">
    <property type="component" value="Unassembled WGS sequence"/>
</dbReference>
<evidence type="ECO:0000256" key="3">
    <source>
        <dbReference type="ARBA" id="ARBA00023210"/>
    </source>
</evidence>
<keyword evidence="5 6" id="KW-0131">Cell cycle</keyword>
<keyword evidence="1 6" id="KW-0132">Cell division</keyword>
<dbReference type="EMBL" id="FNQS01000003">
    <property type="protein sequence ID" value="SEA29312.1"/>
    <property type="molecule type" value="Genomic_DNA"/>
</dbReference>
<keyword evidence="8" id="KW-1185">Reference proteome</keyword>
<dbReference type="GO" id="GO:0006281">
    <property type="term" value="P:DNA repair"/>
    <property type="evidence" value="ECO:0007669"/>
    <property type="project" value="TreeGrafter"/>
</dbReference>
<reference evidence="7 8" key="1">
    <citation type="submission" date="2016-10" db="EMBL/GenBank/DDBJ databases">
        <authorList>
            <person name="de Groot N.N."/>
        </authorList>
    </citation>
    <scope>NUCLEOTIDE SEQUENCE [LARGE SCALE GENOMIC DNA]</scope>
    <source>
        <strain evidence="7 8">ATCC 29281</strain>
    </source>
</reference>
<dbReference type="GO" id="GO:0051782">
    <property type="term" value="P:negative regulation of cell division"/>
    <property type="evidence" value="ECO:0007669"/>
    <property type="project" value="UniProtKB-UniRule"/>
</dbReference>
<accession>A0A1H4A1B4</accession>
<dbReference type="HAMAP" id="MF_01179">
    <property type="entry name" value="SulA"/>
    <property type="match status" value="1"/>
</dbReference>
<comment type="induction">
    <text evidence="6">By DNA damage, as part of the SOS response.</text>
</comment>
<evidence type="ECO:0000256" key="1">
    <source>
        <dbReference type="ARBA" id="ARBA00022618"/>
    </source>
</evidence>
<evidence type="ECO:0000256" key="4">
    <source>
        <dbReference type="ARBA" id="ARBA00023236"/>
    </source>
</evidence>
<gene>
    <name evidence="6" type="primary">sulA</name>
    <name evidence="7" type="ORF">SAMN02982996_01378</name>
</gene>
<sequence length="165" mass="18766">MRTQLVNARRFSQSSLRTQDAPAVAPNGGGIISEIVYSDDQPILAPLLLPLLQQLGLQSRWLLWLAPQQKLSRAWLQQAGLPLDKMIELHHINPAVTLEAMEKALRTGNYSAVLCWLPTELENEEKMRLREAAESGNTYGFIMRPERKAINRPFSTLKIHSRLYH</sequence>
<feature type="site" description="Essential for degradation by Lon protease" evidence="6">
    <location>
        <position position="165"/>
    </location>
</feature>
<dbReference type="GO" id="GO:0000917">
    <property type="term" value="P:division septum assembly"/>
    <property type="evidence" value="ECO:0007669"/>
    <property type="project" value="UniProtKB-KW"/>
</dbReference>
<dbReference type="InterPro" id="IPR050356">
    <property type="entry name" value="SulA_CellDiv_inhibitor"/>
</dbReference>
<comment type="function">
    <text evidence="6">Component of the SOS system and an inhibitor of cell division. Accumulation of SulA causes rapid cessation of cell division and the appearance of long, non-septate filaments. In the presence of GTP, binds a polymerization-competent form of FtsZ in a 1:1 ratio, thus inhibiting FtsZ polymerization and therefore preventing it from participating in the assembly of the Z ring. This mechanism prevents the premature segregation of damaged DNA to daughter cells during cell division.</text>
</comment>
<dbReference type="AlphaFoldDB" id="A0A1H4A1B4"/>
<dbReference type="InterPro" id="IPR047696">
    <property type="entry name" value="SulA_enterobact"/>
</dbReference>
<dbReference type="InterPro" id="IPR004596">
    <property type="entry name" value="Cell_div_suppressor_SulA"/>
</dbReference>
<keyword evidence="4 6" id="KW-0742">SOS response</keyword>
<organism evidence="7 8">
    <name type="scientific">Lonsdalea quercina</name>
    <dbReference type="NCBI Taxonomy" id="71657"/>
    <lineage>
        <taxon>Bacteria</taxon>
        <taxon>Pseudomonadati</taxon>
        <taxon>Pseudomonadota</taxon>
        <taxon>Gammaproteobacteria</taxon>
        <taxon>Enterobacterales</taxon>
        <taxon>Pectobacteriaceae</taxon>
        <taxon>Lonsdalea</taxon>
    </lineage>
</organism>
<dbReference type="Pfam" id="PF03846">
    <property type="entry name" value="SulA"/>
    <property type="match status" value="1"/>
</dbReference>
<dbReference type="InterPro" id="IPR027417">
    <property type="entry name" value="P-loop_NTPase"/>
</dbReference>
<dbReference type="PANTHER" id="PTHR35369">
    <property type="entry name" value="BLR3025 PROTEIN-RELATED"/>
    <property type="match status" value="1"/>
</dbReference>
<dbReference type="eggNOG" id="COG5404">
    <property type="taxonomic scope" value="Bacteria"/>
</dbReference>
<dbReference type="NCBIfam" id="NF007892">
    <property type="entry name" value="PRK10595.1"/>
    <property type="match status" value="1"/>
</dbReference>
<evidence type="ECO:0000256" key="6">
    <source>
        <dbReference type="HAMAP-Rule" id="MF_01179"/>
    </source>
</evidence>
<feature type="region of interest" description="Lon protease binding" evidence="6">
    <location>
        <begin position="158"/>
        <end position="165"/>
    </location>
</feature>
<keyword evidence="2 6" id="KW-0227">DNA damage</keyword>
<proteinExistence type="evidence at transcript level"/>
<dbReference type="PANTHER" id="PTHR35369:SF4">
    <property type="entry name" value="CELL DIVISION INHIBITOR SULA"/>
    <property type="match status" value="1"/>
</dbReference>
<dbReference type="STRING" id="71657.SAMN02982996_01378"/>
<comment type="subunit">
    <text evidence="6">Interacts with FtsZ.</text>
</comment>
<dbReference type="NCBIfam" id="TIGR00623">
    <property type="entry name" value="SOS_SulA_coli"/>
    <property type="match status" value="1"/>
</dbReference>
<evidence type="ECO:0000256" key="2">
    <source>
        <dbReference type="ARBA" id="ARBA00022763"/>
    </source>
</evidence>
<dbReference type="RefSeq" id="WP_074728191.1">
    <property type="nucleotide sequence ID" value="NZ_FNQS01000003.1"/>
</dbReference>
<evidence type="ECO:0000256" key="5">
    <source>
        <dbReference type="ARBA" id="ARBA00023306"/>
    </source>
</evidence>
<comment type="similarity">
    <text evidence="6">Belongs to the SulA family.</text>
</comment>
<evidence type="ECO:0000313" key="8">
    <source>
        <dbReference type="Proteomes" id="UP000187280"/>
    </source>
</evidence>
<evidence type="ECO:0000313" key="7">
    <source>
        <dbReference type="EMBL" id="SEA29312.1"/>
    </source>
</evidence>